<dbReference type="PROSITE" id="PS50043">
    <property type="entry name" value="HTH_LUXR_2"/>
    <property type="match status" value="1"/>
</dbReference>
<protein>
    <submittedName>
        <fullName evidence="5">DNA-binding NarL/FixJ family response regulator</fullName>
    </submittedName>
</protein>
<dbReference type="GO" id="GO:0006355">
    <property type="term" value="P:regulation of DNA-templated transcription"/>
    <property type="evidence" value="ECO:0007669"/>
    <property type="project" value="InterPro"/>
</dbReference>
<gene>
    <name evidence="5" type="ORF">CLV72_102661</name>
</gene>
<evidence type="ECO:0000256" key="2">
    <source>
        <dbReference type="ARBA" id="ARBA00023125"/>
    </source>
</evidence>
<keyword evidence="1" id="KW-0805">Transcription regulation</keyword>
<comment type="caution">
    <text evidence="5">The sequence shown here is derived from an EMBL/GenBank/DDBJ whole genome shotgun (WGS) entry which is preliminary data.</text>
</comment>
<evidence type="ECO:0000256" key="1">
    <source>
        <dbReference type="ARBA" id="ARBA00023015"/>
    </source>
</evidence>
<dbReference type="Pfam" id="PF00196">
    <property type="entry name" value="GerE"/>
    <property type="match status" value="1"/>
</dbReference>
<evidence type="ECO:0000313" key="5">
    <source>
        <dbReference type="EMBL" id="PRY01025.1"/>
    </source>
</evidence>
<keyword evidence="2 5" id="KW-0238">DNA-binding</keyword>
<dbReference type="AlphaFoldDB" id="A0A2T0QB29"/>
<sequence>MSMPSLALAPREIVLALGNELQRYGIERMLQSLGDVGALRVCDNLADAVGTVGDDSETVLIVALREIDQLAAAHLRAAADNGAKILVLVDEDSTDLSRFADVSGSGFLSADELNTRTLSDALARVRAGEVPMSARLARDLMAKASQSGGRTAVARPAVRLTPREQQVLVLLVDGLSNKQIARRLGISVHGAKRLVANILAKLDCPTRTFAVAKALREGIYEQYVREM</sequence>
<evidence type="ECO:0000256" key="3">
    <source>
        <dbReference type="ARBA" id="ARBA00023163"/>
    </source>
</evidence>
<dbReference type="Gene3D" id="3.40.50.2300">
    <property type="match status" value="1"/>
</dbReference>
<dbReference type="PANTHER" id="PTHR44688">
    <property type="entry name" value="DNA-BINDING TRANSCRIPTIONAL ACTIVATOR DEVR_DOSR"/>
    <property type="match status" value="1"/>
</dbReference>
<keyword evidence="3" id="KW-0804">Transcription</keyword>
<dbReference type="InterPro" id="IPR016032">
    <property type="entry name" value="Sig_transdc_resp-reg_C-effctor"/>
</dbReference>
<dbReference type="InterPro" id="IPR000792">
    <property type="entry name" value="Tscrpt_reg_LuxR_C"/>
</dbReference>
<dbReference type="PRINTS" id="PR00038">
    <property type="entry name" value="HTHLUXR"/>
</dbReference>
<dbReference type="EMBL" id="PVZC01000002">
    <property type="protein sequence ID" value="PRY01025.1"/>
    <property type="molecule type" value="Genomic_DNA"/>
</dbReference>
<dbReference type="RefSeq" id="WP_211302791.1">
    <property type="nucleotide sequence ID" value="NZ_PVZC01000002.1"/>
</dbReference>
<name>A0A2T0QB29_9ACTN</name>
<dbReference type="GO" id="GO:0003677">
    <property type="term" value="F:DNA binding"/>
    <property type="evidence" value="ECO:0007669"/>
    <property type="project" value="UniProtKB-KW"/>
</dbReference>
<keyword evidence="6" id="KW-1185">Reference proteome</keyword>
<dbReference type="PANTHER" id="PTHR44688:SF16">
    <property type="entry name" value="DNA-BINDING TRANSCRIPTIONAL ACTIVATOR DEVR_DOSR"/>
    <property type="match status" value="1"/>
</dbReference>
<dbReference type="SMART" id="SM00421">
    <property type="entry name" value="HTH_LUXR"/>
    <property type="match status" value="1"/>
</dbReference>
<evidence type="ECO:0000259" key="4">
    <source>
        <dbReference type="PROSITE" id="PS50043"/>
    </source>
</evidence>
<dbReference type="CDD" id="cd06170">
    <property type="entry name" value="LuxR_C_like"/>
    <property type="match status" value="1"/>
</dbReference>
<reference evidence="5 6" key="1">
    <citation type="submission" date="2018-03" db="EMBL/GenBank/DDBJ databases">
        <title>Genomic Encyclopedia of Archaeal and Bacterial Type Strains, Phase II (KMG-II): from individual species to whole genera.</title>
        <authorList>
            <person name="Goeker M."/>
        </authorList>
    </citation>
    <scope>NUCLEOTIDE SEQUENCE [LARGE SCALE GENOMIC DNA]</scope>
    <source>
        <strain evidence="5 6">DSM 45601</strain>
    </source>
</reference>
<organism evidence="5 6">
    <name type="scientific">Allonocardiopsis opalescens</name>
    <dbReference type="NCBI Taxonomy" id="1144618"/>
    <lineage>
        <taxon>Bacteria</taxon>
        <taxon>Bacillati</taxon>
        <taxon>Actinomycetota</taxon>
        <taxon>Actinomycetes</taxon>
        <taxon>Streptosporangiales</taxon>
        <taxon>Allonocardiopsis</taxon>
    </lineage>
</organism>
<dbReference type="SUPFAM" id="SSF46894">
    <property type="entry name" value="C-terminal effector domain of the bipartite response regulators"/>
    <property type="match status" value="1"/>
</dbReference>
<evidence type="ECO:0000313" key="6">
    <source>
        <dbReference type="Proteomes" id="UP000237846"/>
    </source>
</evidence>
<feature type="domain" description="HTH luxR-type" evidence="4">
    <location>
        <begin position="153"/>
        <end position="218"/>
    </location>
</feature>
<proteinExistence type="predicted"/>
<dbReference type="Proteomes" id="UP000237846">
    <property type="component" value="Unassembled WGS sequence"/>
</dbReference>
<accession>A0A2T0QB29</accession>